<keyword evidence="5" id="KW-0560">Oxidoreductase</keyword>
<dbReference type="EC" id="1.13.11.20" evidence="3"/>
<dbReference type="Proteomes" id="UP001152523">
    <property type="component" value="Unassembled WGS sequence"/>
</dbReference>
<evidence type="ECO:0000256" key="7">
    <source>
        <dbReference type="ARBA" id="ARBA00024284"/>
    </source>
</evidence>
<dbReference type="SUPFAM" id="SSF51182">
    <property type="entry name" value="RmlC-like cupins"/>
    <property type="match status" value="1"/>
</dbReference>
<comment type="catalytic activity">
    <reaction evidence="7">
        <text>L-cysteine + O2 = 3-sulfino-L-alanine + H(+)</text>
        <dbReference type="Rhea" id="RHEA:20441"/>
        <dbReference type="ChEBI" id="CHEBI:15378"/>
        <dbReference type="ChEBI" id="CHEBI:15379"/>
        <dbReference type="ChEBI" id="CHEBI:35235"/>
        <dbReference type="ChEBI" id="CHEBI:61085"/>
        <dbReference type="EC" id="1.13.11.20"/>
    </reaction>
    <physiologicalReaction direction="left-to-right" evidence="7">
        <dbReference type="Rhea" id="RHEA:20442"/>
    </physiologicalReaction>
</comment>
<dbReference type="Pfam" id="PF07847">
    <property type="entry name" value="PCO_ADO"/>
    <property type="match status" value="1"/>
</dbReference>
<dbReference type="PANTHER" id="PTHR22966">
    <property type="entry name" value="2-AMINOETHANETHIOL DIOXYGENASE"/>
    <property type="match status" value="1"/>
</dbReference>
<dbReference type="GO" id="GO:0017172">
    <property type="term" value="F:cysteine dioxygenase activity"/>
    <property type="evidence" value="ECO:0007669"/>
    <property type="project" value="UniProtKB-EC"/>
</dbReference>
<evidence type="ECO:0000256" key="6">
    <source>
        <dbReference type="ARBA" id="ARBA00023004"/>
    </source>
</evidence>
<dbReference type="PANTHER" id="PTHR22966:SF63">
    <property type="entry name" value="CYSTEINE DIOXYGENASE"/>
    <property type="match status" value="1"/>
</dbReference>
<dbReference type="GO" id="GO:0046872">
    <property type="term" value="F:metal ion binding"/>
    <property type="evidence" value="ECO:0007669"/>
    <property type="project" value="UniProtKB-KW"/>
</dbReference>
<comment type="similarity">
    <text evidence="2">Belongs to the cysteine dioxygenase family.</text>
</comment>
<dbReference type="InterPro" id="IPR014710">
    <property type="entry name" value="RmlC-like_jellyroll"/>
</dbReference>
<accession>A0AAV0ELW8</accession>
<reference evidence="8" key="1">
    <citation type="submission" date="2022-07" db="EMBL/GenBank/DDBJ databases">
        <authorList>
            <person name="Macas J."/>
            <person name="Novak P."/>
            <person name="Neumann P."/>
        </authorList>
    </citation>
    <scope>NUCLEOTIDE SEQUENCE</scope>
</reference>
<comment type="caution">
    <text evidence="8">The sequence shown here is derived from an EMBL/GenBank/DDBJ whole genome shotgun (WGS) entry which is preliminary data.</text>
</comment>
<dbReference type="AlphaFoldDB" id="A0AAV0ELW8"/>
<sequence>MTAVEAVGGLLEPAGEAAASPVRHVNTGVGKGGILKKRCRNTKAAKKPCDVKPRTVPESLQLQRLFMMCHQVFKGPGTVPSDSDVERLSRILDDMMPEDVGLSSNLQFFNPKGVVEGNPRVTNTTIYKGNNFSLCIFFLPSAAVIPLHNHPGMTVFSKLLLGSMHIKAYDWADVPSSAAIGDSNQDGCTLRLAKLKANKTFTPQCNTSVLYPTSGGNIHEFRAITPCAVLDVLGPPYSKDDGRDCSYYRDIPYGASSSGDVNVAEADEDGDLYGWLEEIEIPDESKMDVIQYLGPRVV</sequence>
<dbReference type="EMBL" id="CAMAPF010000935">
    <property type="protein sequence ID" value="CAH9125058.1"/>
    <property type="molecule type" value="Genomic_DNA"/>
</dbReference>
<evidence type="ECO:0000313" key="9">
    <source>
        <dbReference type="Proteomes" id="UP001152523"/>
    </source>
</evidence>
<dbReference type="GO" id="GO:0070483">
    <property type="term" value="P:detection of hypoxia"/>
    <property type="evidence" value="ECO:0007669"/>
    <property type="project" value="UniProtKB-ARBA"/>
</dbReference>
<protein>
    <recommendedName>
        <fullName evidence="3">cysteine dioxygenase</fullName>
        <ecNumber evidence="3">1.13.11.20</ecNumber>
    </recommendedName>
</protein>
<dbReference type="InterPro" id="IPR011051">
    <property type="entry name" value="RmlC_Cupin_sf"/>
</dbReference>
<dbReference type="InterPro" id="IPR012864">
    <property type="entry name" value="PCO/ADO"/>
</dbReference>
<evidence type="ECO:0000256" key="1">
    <source>
        <dbReference type="ARBA" id="ARBA00001954"/>
    </source>
</evidence>
<dbReference type="Gene3D" id="2.60.120.10">
    <property type="entry name" value="Jelly Rolls"/>
    <property type="match status" value="1"/>
</dbReference>
<comment type="cofactor">
    <cofactor evidence="1">
        <name>Fe(2+)</name>
        <dbReference type="ChEBI" id="CHEBI:29033"/>
    </cofactor>
</comment>
<evidence type="ECO:0000256" key="5">
    <source>
        <dbReference type="ARBA" id="ARBA00023002"/>
    </source>
</evidence>
<keyword evidence="4" id="KW-0479">Metal-binding</keyword>
<organism evidence="8 9">
    <name type="scientific">Cuscuta epithymum</name>
    <dbReference type="NCBI Taxonomy" id="186058"/>
    <lineage>
        <taxon>Eukaryota</taxon>
        <taxon>Viridiplantae</taxon>
        <taxon>Streptophyta</taxon>
        <taxon>Embryophyta</taxon>
        <taxon>Tracheophyta</taxon>
        <taxon>Spermatophyta</taxon>
        <taxon>Magnoliopsida</taxon>
        <taxon>eudicotyledons</taxon>
        <taxon>Gunneridae</taxon>
        <taxon>Pentapetalae</taxon>
        <taxon>asterids</taxon>
        <taxon>lamiids</taxon>
        <taxon>Solanales</taxon>
        <taxon>Convolvulaceae</taxon>
        <taxon>Cuscuteae</taxon>
        <taxon>Cuscuta</taxon>
        <taxon>Cuscuta subgen. Cuscuta</taxon>
    </lineage>
</organism>
<dbReference type="CDD" id="cd20289">
    <property type="entry name" value="cupin_ADO"/>
    <property type="match status" value="1"/>
</dbReference>
<evidence type="ECO:0000313" key="8">
    <source>
        <dbReference type="EMBL" id="CAH9125058.1"/>
    </source>
</evidence>
<proteinExistence type="inferred from homology"/>
<keyword evidence="9" id="KW-1185">Reference proteome</keyword>
<evidence type="ECO:0000256" key="2">
    <source>
        <dbReference type="ARBA" id="ARBA00006622"/>
    </source>
</evidence>
<keyword evidence="6" id="KW-0408">Iron</keyword>
<name>A0AAV0ELW8_9ASTE</name>
<evidence type="ECO:0000256" key="3">
    <source>
        <dbReference type="ARBA" id="ARBA00013133"/>
    </source>
</evidence>
<evidence type="ECO:0000256" key="4">
    <source>
        <dbReference type="ARBA" id="ARBA00022723"/>
    </source>
</evidence>
<gene>
    <name evidence="8" type="ORF">CEPIT_LOCUS26457</name>
</gene>